<keyword evidence="2" id="KW-1185">Reference proteome</keyword>
<comment type="caution">
    <text evidence="1">The sequence shown here is derived from an EMBL/GenBank/DDBJ whole genome shotgun (WGS) entry which is preliminary data.</text>
</comment>
<evidence type="ECO:0000313" key="2">
    <source>
        <dbReference type="Proteomes" id="UP001157502"/>
    </source>
</evidence>
<sequence length="505" mass="57143">MVVAVEVNGSPGYSYADCTYLRENQNSTHFGTRCFCYNSGTMIRWKDIWSTFQVHVKGDEGVYIMYPMEGTRNCYEPDHFLVQSQCMLDHYWHPSPRVAAESMDIPLEREEVCFMVKTPSASSEHTLHIRGKRMNRGRFVVFACGLALFYFAGVFSRSSWFFYTSGISVGVLSIVLFLLLILKRFIPLGLFVTLFVAGSVVSYLGHQALLSHWDDVVSLYWRHALGYLLASGLISWLACYKHGPIRSERVLGLLTWGLQGVAVGLMYYGVTYPMAFYTLLGLLLLFKALPRAFRMVLEMCRLTGCLLAFLLSVLRRLFSKRKPQLRLLSEEEYREQGEVHTKASLEALRKLCNTPAFPAWDTVLRLTSPQRFAEFLKGGVHVSAEEQQNHDQHYGPGGTHYEDMLFTSDSHRALGLASDVISNDKMNSYAQAPPTADSLPRHTVTTPMLTPMPRPEPAASCPPRLYSTFIYPHHQPPYPPSPVALPSPPTPHVIPDDEDEDMDLF</sequence>
<proteinExistence type="predicted"/>
<dbReference type="EMBL" id="CM055738">
    <property type="protein sequence ID" value="KAJ8004628.1"/>
    <property type="molecule type" value="Genomic_DNA"/>
</dbReference>
<dbReference type="Proteomes" id="UP001157502">
    <property type="component" value="Chromosome 11"/>
</dbReference>
<evidence type="ECO:0000313" key="1">
    <source>
        <dbReference type="EMBL" id="KAJ8004628.1"/>
    </source>
</evidence>
<organism evidence="1 2">
    <name type="scientific">Dallia pectoralis</name>
    <name type="common">Alaska blackfish</name>
    <dbReference type="NCBI Taxonomy" id="75939"/>
    <lineage>
        <taxon>Eukaryota</taxon>
        <taxon>Metazoa</taxon>
        <taxon>Chordata</taxon>
        <taxon>Craniata</taxon>
        <taxon>Vertebrata</taxon>
        <taxon>Euteleostomi</taxon>
        <taxon>Actinopterygii</taxon>
        <taxon>Neopterygii</taxon>
        <taxon>Teleostei</taxon>
        <taxon>Protacanthopterygii</taxon>
        <taxon>Esociformes</taxon>
        <taxon>Umbridae</taxon>
        <taxon>Dallia</taxon>
    </lineage>
</organism>
<accession>A0ACC2GMF1</accession>
<reference evidence="1" key="1">
    <citation type="submission" date="2021-05" db="EMBL/GenBank/DDBJ databases">
        <authorList>
            <person name="Pan Q."/>
            <person name="Jouanno E."/>
            <person name="Zahm M."/>
            <person name="Klopp C."/>
            <person name="Cabau C."/>
            <person name="Louis A."/>
            <person name="Berthelot C."/>
            <person name="Parey E."/>
            <person name="Roest Crollius H."/>
            <person name="Montfort J."/>
            <person name="Robinson-Rechavi M."/>
            <person name="Bouchez O."/>
            <person name="Lampietro C."/>
            <person name="Lopez Roques C."/>
            <person name="Donnadieu C."/>
            <person name="Postlethwait J."/>
            <person name="Bobe J."/>
            <person name="Dillon D."/>
            <person name="Chandos A."/>
            <person name="von Hippel F."/>
            <person name="Guiguen Y."/>
        </authorList>
    </citation>
    <scope>NUCLEOTIDE SEQUENCE</scope>
    <source>
        <strain evidence="1">YG-Jan2019</strain>
    </source>
</reference>
<name>A0ACC2GMF1_DALPE</name>
<protein>
    <submittedName>
        <fullName evidence="1">Uncharacterized protein</fullName>
    </submittedName>
</protein>
<gene>
    <name evidence="1" type="ORF">DPEC_G00138290</name>
</gene>